<feature type="binding site" evidence="5">
    <location>
        <position position="100"/>
    </location>
    <ligand>
        <name>ATP</name>
        <dbReference type="ChEBI" id="CHEBI:30616"/>
    </ligand>
</feature>
<dbReference type="PROSITE" id="PS50975">
    <property type="entry name" value="ATP_GRASP"/>
    <property type="match status" value="1"/>
</dbReference>
<comment type="pathway">
    <text evidence="5 6">Purine metabolism; IMP biosynthesis via de novo pathway; 5-amino-1-(5-phospho-D-ribosyl)imidazole-4-carboxylate from 5-amino-1-(5-phospho-D-ribosyl)imidazole (N5-CAIR route): step 1/2.</text>
</comment>
<sequence length="373" mass="39986">MVLRIGVIGGGQLARMMIAPAVELGIDLRVLAEAEGMSAQLAATAVGDYRDLDTVRAFAQDVDVITFDHEHVPQEVLRALVSEGVAVHPGPDALRFAQDKLEMRERLAELGVPQPDWARVTGIDDLQAFLDDHGGRGVVKTPRGGYDGKGVRVVGAATEASDWFERADGEALLVEELVAFRRELAQQIARRPSGQMVAYPVVETVQRDGVCAEVFAPAPGAGERLVQVAEGIGRRIAEGLGVTGMLAVELFETDDERILVNELAMRPHNSGHWSQDGAVTGQFEQHLRAVADLPLGDASPSAAWATMVNILGGPLDGTFESRFDAAMSAHPDAKIHIYGKDARPGRKVGHINVSGDDLDDIVYTARAVAAHFD</sequence>
<dbReference type="InterPro" id="IPR011761">
    <property type="entry name" value="ATP-grasp"/>
</dbReference>
<evidence type="ECO:0000256" key="6">
    <source>
        <dbReference type="RuleBase" id="RU361200"/>
    </source>
</evidence>
<keyword evidence="9" id="KW-1185">Reference proteome</keyword>
<keyword evidence="3 5" id="KW-0658">Purine biosynthesis</keyword>
<gene>
    <name evidence="5 6" type="primary">purK</name>
    <name evidence="8" type="ORF">KEC56_07520</name>
</gene>
<evidence type="ECO:0000256" key="3">
    <source>
        <dbReference type="ARBA" id="ARBA00022755"/>
    </source>
</evidence>
<keyword evidence="1 5" id="KW-0436">Ligase</keyword>
<dbReference type="InterPro" id="IPR040686">
    <property type="entry name" value="PurK_C"/>
</dbReference>
<dbReference type="EMBL" id="JAGTTM010000002">
    <property type="protein sequence ID" value="MCC2029366.1"/>
    <property type="molecule type" value="Genomic_DNA"/>
</dbReference>
<feature type="binding site" evidence="5">
    <location>
        <begin position="175"/>
        <end position="178"/>
    </location>
    <ligand>
        <name>ATP</name>
        <dbReference type="ChEBI" id="CHEBI:30616"/>
    </ligand>
</feature>
<evidence type="ECO:0000256" key="4">
    <source>
        <dbReference type="ARBA" id="ARBA00022840"/>
    </source>
</evidence>
<comment type="caution">
    <text evidence="5">Lacks conserved residue(s) required for the propagation of feature annotation.</text>
</comment>
<dbReference type="SUPFAM" id="SSF52440">
    <property type="entry name" value="PreATP-grasp domain"/>
    <property type="match status" value="1"/>
</dbReference>
<dbReference type="Pfam" id="PF17769">
    <property type="entry name" value="PurK_C"/>
    <property type="match status" value="1"/>
</dbReference>
<organism evidence="8 9">
    <name type="scientific">Microbacterium tenebrionis</name>
    <dbReference type="NCBI Taxonomy" id="2830665"/>
    <lineage>
        <taxon>Bacteria</taxon>
        <taxon>Bacillati</taxon>
        <taxon>Actinomycetota</taxon>
        <taxon>Actinomycetes</taxon>
        <taxon>Micrococcales</taxon>
        <taxon>Microbacteriaceae</taxon>
        <taxon>Microbacterium</taxon>
    </lineage>
</organism>
<dbReference type="InterPro" id="IPR054350">
    <property type="entry name" value="PurT/PurK_preATP-grasp"/>
</dbReference>
<dbReference type="GO" id="GO:0006189">
    <property type="term" value="P:'de novo' IMP biosynthetic process"/>
    <property type="evidence" value="ECO:0007669"/>
    <property type="project" value="UniProtKB-UniRule"/>
</dbReference>
<comment type="catalytic activity">
    <reaction evidence="5 6">
        <text>5-amino-1-(5-phospho-beta-D-ribosyl)imidazole + hydrogencarbonate + ATP = 5-carboxyamino-1-(5-phospho-D-ribosyl)imidazole + ADP + phosphate + 2 H(+)</text>
        <dbReference type="Rhea" id="RHEA:19317"/>
        <dbReference type="ChEBI" id="CHEBI:15378"/>
        <dbReference type="ChEBI" id="CHEBI:17544"/>
        <dbReference type="ChEBI" id="CHEBI:30616"/>
        <dbReference type="ChEBI" id="CHEBI:43474"/>
        <dbReference type="ChEBI" id="CHEBI:58730"/>
        <dbReference type="ChEBI" id="CHEBI:137981"/>
        <dbReference type="ChEBI" id="CHEBI:456216"/>
        <dbReference type="EC" id="6.3.4.18"/>
    </reaction>
</comment>
<dbReference type="HAMAP" id="MF_01928">
    <property type="entry name" value="PurK"/>
    <property type="match status" value="1"/>
</dbReference>
<evidence type="ECO:0000256" key="5">
    <source>
        <dbReference type="HAMAP-Rule" id="MF_01928"/>
    </source>
</evidence>
<dbReference type="FunFam" id="3.30.470.20:FF:000029">
    <property type="entry name" value="N5-carboxyaminoimidazole ribonucleotide synthase"/>
    <property type="match status" value="1"/>
</dbReference>
<dbReference type="Gene3D" id="3.40.50.20">
    <property type="match status" value="1"/>
</dbReference>
<dbReference type="PANTHER" id="PTHR11609">
    <property type="entry name" value="PURINE BIOSYNTHESIS PROTEIN 6/7, PUR6/7"/>
    <property type="match status" value="1"/>
</dbReference>
<dbReference type="AlphaFoldDB" id="A0A9X1RZA6"/>
<dbReference type="InterPro" id="IPR005875">
    <property type="entry name" value="PurK"/>
</dbReference>
<reference evidence="8" key="1">
    <citation type="submission" date="2021-04" db="EMBL/GenBank/DDBJ databases">
        <title>Microbacterium tenobrionis sp. nov. and Microbacterium allomyrinae sp. nov., isolated from larvae of Tenobrio molitor and Allomyrina dichotoma, respectively.</title>
        <authorList>
            <person name="Lee S.D."/>
        </authorList>
    </citation>
    <scope>NUCLEOTIDE SEQUENCE</scope>
    <source>
        <strain evidence="8">YMB-B2</strain>
    </source>
</reference>
<dbReference type="InterPro" id="IPR011054">
    <property type="entry name" value="Rudment_hybrid_motif"/>
</dbReference>
<dbReference type="InterPro" id="IPR013815">
    <property type="entry name" value="ATP_grasp_subdomain_1"/>
</dbReference>
<dbReference type="GO" id="GO:0046872">
    <property type="term" value="F:metal ion binding"/>
    <property type="evidence" value="ECO:0007669"/>
    <property type="project" value="InterPro"/>
</dbReference>
<dbReference type="GO" id="GO:0034028">
    <property type="term" value="F:5-(carboxyamino)imidazole ribonucleotide synthase activity"/>
    <property type="evidence" value="ECO:0007669"/>
    <property type="project" value="UniProtKB-UniRule"/>
</dbReference>
<feature type="domain" description="ATP-grasp" evidence="7">
    <location>
        <begin position="104"/>
        <end position="291"/>
    </location>
</feature>
<feature type="binding site" evidence="5">
    <location>
        <position position="140"/>
    </location>
    <ligand>
        <name>ATP</name>
        <dbReference type="ChEBI" id="CHEBI:30616"/>
    </ligand>
</feature>
<dbReference type="GO" id="GO:0005524">
    <property type="term" value="F:ATP binding"/>
    <property type="evidence" value="ECO:0007669"/>
    <property type="project" value="UniProtKB-UniRule"/>
</dbReference>
<proteinExistence type="inferred from homology"/>
<dbReference type="GO" id="GO:0004638">
    <property type="term" value="F:phosphoribosylaminoimidazole carboxylase activity"/>
    <property type="evidence" value="ECO:0007669"/>
    <property type="project" value="InterPro"/>
</dbReference>
<dbReference type="GO" id="GO:0005829">
    <property type="term" value="C:cytosol"/>
    <property type="evidence" value="ECO:0007669"/>
    <property type="project" value="TreeGrafter"/>
</dbReference>
<dbReference type="NCBIfam" id="NF004679">
    <property type="entry name" value="PRK06019.1-5"/>
    <property type="match status" value="1"/>
</dbReference>
<dbReference type="NCBIfam" id="TIGR01161">
    <property type="entry name" value="purK"/>
    <property type="match status" value="1"/>
</dbReference>
<dbReference type="Proteomes" id="UP001139289">
    <property type="component" value="Unassembled WGS sequence"/>
</dbReference>
<evidence type="ECO:0000259" key="7">
    <source>
        <dbReference type="PROSITE" id="PS50975"/>
    </source>
</evidence>
<comment type="function">
    <text evidence="6">Catalyzes the ATP-dependent conversion of 5-aminoimidazole ribonucleotide (AIR) and HCO(3)- to N5-carboxyaminoimidazole ribonucleotide (N5-CAIR).</text>
</comment>
<evidence type="ECO:0000313" key="8">
    <source>
        <dbReference type="EMBL" id="MCC2029366.1"/>
    </source>
</evidence>
<accession>A0A9X1RZA6</accession>
<feature type="binding site" evidence="5">
    <location>
        <position position="183"/>
    </location>
    <ligand>
        <name>ATP</name>
        <dbReference type="ChEBI" id="CHEBI:30616"/>
    </ligand>
</feature>
<dbReference type="EC" id="6.3.4.18" evidence="5 6"/>
<comment type="similarity">
    <text evidence="5 6">Belongs to the PurK/PurT family.</text>
</comment>
<dbReference type="SUPFAM" id="SSF56059">
    <property type="entry name" value="Glutathione synthetase ATP-binding domain-like"/>
    <property type="match status" value="1"/>
</dbReference>
<dbReference type="InterPro" id="IPR003135">
    <property type="entry name" value="ATP-grasp_carboxylate-amine"/>
</dbReference>
<dbReference type="NCBIfam" id="NF004680">
    <property type="entry name" value="PRK06019.1-6"/>
    <property type="match status" value="1"/>
</dbReference>
<keyword evidence="2 5" id="KW-0547">Nucleotide-binding</keyword>
<keyword evidence="4 5" id="KW-0067">ATP-binding</keyword>
<dbReference type="PANTHER" id="PTHR11609:SF5">
    <property type="entry name" value="PHOSPHORIBOSYLAMINOIMIDAZOLE CARBOXYLASE"/>
    <property type="match status" value="1"/>
</dbReference>
<dbReference type="Gene3D" id="3.30.1490.20">
    <property type="entry name" value="ATP-grasp fold, A domain"/>
    <property type="match status" value="1"/>
</dbReference>
<evidence type="ECO:0000256" key="2">
    <source>
        <dbReference type="ARBA" id="ARBA00022741"/>
    </source>
</evidence>
<protein>
    <recommendedName>
        <fullName evidence="5 6">N5-carboxyaminoimidazole ribonucleotide synthase</fullName>
        <shortName evidence="5 6">N5-CAIR synthase</shortName>
        <ecNumber evidence="5 6">6.3.4.18</ecNumber>
    </recommendedName>
    <alternativeName>
        <fullName evidence="5 6">5-(carboxyamino)imidazole ribonucleotide synthetase</fullName>
    </alternativeName>
</protein>
<dbReference type="Pfam" id="PF22660">
    <property type="entry name" value="RS_preATP-grasp-like"/>
    <property type="match status" value="1"/>
</dbReference>
<dbReference type="SUPFAM" id="SSF51246">
    <property type="entry name" value="Rudiment single hybrid motif"/>
    <property type="match status" value="1"/>
</dbReference>
<evidence type="ECO:0000313" key="9">
    <source>
        <dbReference type="Proteomes" id="UP001139289"/>
    </source>
</evidence>
<comment type="caution">
    <text evidence="8">The sequence shown here is derived from an EMBL/GenBank/DDBJ whole genome shotgun (WGS) entry which is preliminary data.</text>
</comment>
<dbReference type="Pfam" id="PF02222">
    <property type="entry name" value="ATP-grasp"/>
    <property type="match status" value="1"/>
</dbReference>
<comment type="function">
    <text evidence="5">Catalyzes the ATP-dependent conversion of 5-aminoimidazole ribonucleotide (AIR) and HCO(3)(-) to N5-carboxyaminoimidazole ribonucleotide (N5-CAIR).</text>
</comment>
<name>A0A9X1RZA6_9MICO</name>
<comment type="subunit">
    <text evidence="5 6">Homodimer.</text>
</comment>
<feature type="binding site" evidence="5">
    <location>
        <begin position="261"/>
        <end position="262"/>
    </location>
    <ligand>
        <name>ATP</name>
        <dbReference type="ChEBI" id="CHEBI:30616"/>
    </ligand>
</feature>
<dbReference type="InterPro" id="IPR016185">
    <property type="entry name" value="PreATP-grasp_dom_sf"/>
</dbReference>
<dbReference type="Gene3D" id="3.30.470.20">
    <property type="entry name" value="ATP-grasp fold, B domain"/>
    <property type="match status" value="1"/>
</dbReference>
<evidence type="ECO:0000256" key="1">
    <source>
        <dbReference type="ARBA" id="ARBA00022598"/>
    </source>
</evidence>